<keyword evidence="2" id="KW-0472">Membrane</keyword>
<feature type="domain" description="Phage tail collar" evidence="3">
    <location>
        <begin position="113"/>
        <end position="175"/>
    </location>
</feature>
<organism evidence="5 8">
    <name type="scientific">Adineta ricciae</name>
    <name type="common">Rotifer</name>
    <dbReference type="NCBI Taxonomy" id="249248"/>
    <lineage>
        <taxon>Eukaryota</taxon>
        <taxon>Metazoa</taxon>
        <taxon>Spiralia</taxon>
        <taxon>Gnathifera</taxon>
        <taxon>Rotifera</taxon>
        <taxon>Eurotatoria</taxon>
        <taxon>Bdelloidea</taxon>
        <taxon>Adinetida</taxon>
        <taxon>Adinetidae</taxon>
        <taxon>Adineta</taxon>
    </lineage>
</organism>
<gene>
    <name evidence="5" type="ORF">EDS130_LOCUS41029</name>
    <name evidence="6" type="ORF">XAT740_LOCUS54214</name>
</gene>
<protein>
    <recommendedName>
        <fullName evidence="9">Phage tail collar domain-containing protein</fullName>
    </recommendedName>
</protein>
<accession>A0A815RB89</accession>
<dbReference type="InterPro" id="IPR011083">
    <property type="entry name" value="Phage_tail_collar_dom"/>
</dbReference>
<evidence type="ECO:0000256" key="2">
    <source>
        <dbReference type="SAM" id="Phobius"/>
    </source>
</evidence>
<sequence length="320" mass="35012">MNKYNLSNDGSLAIVPVEYRWANKVTNFTDQQQYSKYVTQAPSVSSSYSESIWNSYAKHRPMNSMKNDKEKCRTTWYIYLGLLLTGMFSATLAMSIYALVRVQKLTTIEVPVGTILPYSGAVQQLIASDDKWLFCDGSQVSRSTYNALFLAIGITYGVGDGINTFNLPDFRARFLLGTLTTNDTSLAFGGNASHNLTVAEMPTHSHSQGSLVTDTAPAHTHSVSDPGHNHGGSTSSSSTSYLYYYGPAGGAYASYTGASGYFQISSHTHTINTDMTDISLQTSRSHSHTISGTTDSEGLGQPFNTMPPYHTVHYIIRVHI</sequence>
<feature type="region of interest" description="Disordered" evidence="1">
    <location>
        <begin position="203"/>
        <end position="233"/>
    </location>
</feature>
<dbReference type="Proteomes" id="UP000663828">
    <property type="component" value="Unassembled WGS sequence"/>
</dbReference>
<proteinExistence type="predicted"/>
<keyword evidence="7" id="KW-1185">Reference proteome</keyword>
<evidence type="ECO:0000259" key="4">
    <source>
        <dbReference type="Pfam" id="PF21939"/>
    </source>
</evidence>
<feature type="compositionally biased region" description="Polar residues" evidence="1">
    <location>
        <begin position="204"/>
        <end position="213"/>
    </location>
</feature>
<feature type="domain" description="Baseplate structural protein Gp10 C-terminal" evidence="4">
    <location>
        <begin position="181"/>
        <end position="318"/>
    </location>
</feature>
<dbReference type="InterPro" id="IPR037053">
    <property type="entry name" value="Phage_tail_collar_dom_sf"/>
</dbReference>
<dbReference type="SUPFAM" id="SSF88874">
    <property type="entry name" value="Receptor-binding domain of short tail fibre protein gp12"/>
    <property type="match status" value="1"/>
</dbReference>
<evidence type="ECO:0000256" key="1">
    <source>
        <dbReference type="SAM" id="MobiDB-lite"/>
    </source>
</evidence>
<evidence type="ECO:0008006" key="9">
    <source>
        <dbReference type="Google" id="ProtNLM"/>
    </source>
</evidence>
<evidence type="ECO:0000313" key="7">
    <source>
        <dbReference type="Proteomes" id="UP000663828"/>
    </source>
</evidence>
<keyword evidence="2" id="KW-0812">Transmembrane</keyword>
<dbReference type="AlphaFoldDB" id="A0A815RB89"/>
<comment type="caution">
    <text evidence="5">The sequence shown here is derived from an EMBL/GenBank/DDBJ whole genome shotgun (WGS) entry which is preliminary data.</text>
</comment>
<dbReference type="EMBL" id="CAJNOR010009628">
    <property type="protein sequence ID" value="CAF1646497.1"/>
    <property type="molecule type" value="Genomic_DNA"/>
</dbReference>
<evidence type="ECO:0000259" key="3">
    <source>
        <dbReference type="Pfam" id="PF07484"/>
    </source>
</evidence>
<dbReference type="EMBL" id="CAJNOJ010000519">
    <property type="protein sequence ID" value="CAF1474718.1"/>
    <property type="molecule type" value="Genomic_DNA"/>
</dbReference>
<dbReference type="Gene3D" id="3.90.1340.10">
    <property type="entry name" value="Phage tail collar domain"/>
    <property type="match status" value="1"/>
</dbReference>
<dbReference type="OrthoDB" id="10062874at2759"/>
<name>A0A815RB89_ADIRI</name>
<dbReference type="Proteomes" id="UP000663852">
    <property type="component" value="Unassembled WGS sequence"/>
</dbReference>
<keyword evidence="2" id="KW-1133">Transmembrane helix</keyword>
<evidence type="ECO:0000313" key="6">
    <source>
        <dbReference type="EMBL" id="CAF1646497.1"/>
    </source>
</evidence>
<evidence type="ECO:0000313" key="5">
    <source>
        <dbReference type="EMBL" id="CAF1474718.1"/>
    </source>
</evidence>
<evidence type="ECO:0000313" key="8">
    <source>
        <dbReference type="Proteomes" id="UP000663852"/>
    </source>
</evidence>
<dbReference type="Pfam" id="PF21939">
    <property type="entry name" value="Gp10_C"/>
    <property type="match status" value="1"/>
</dbReference>
<dbReference type="Pfam" id="PF07484">
    <property type="entry name" value="Collar"/>
    <property type="match status" value="1"/>
</dbReference>
<feature type="transmembrane region" description="Helical" evidence="2">
    <location>
        <begin position="76"/>
        <end position="100"/>
    </location>
</feature>
<reference evidence="5" key="1">
    <citation type="submission" date="2021-02" db="EMBL/GenBank/DDBJ databases">
        <authorList>
            <person name="Nowell W R."/>
        </authorList>
    </citation>
    <scope>NUCLEOTIDE SEQUENCE</scope>
</reference>
<dbReference type="InterPro" id="IPR053827">
    <property type="entry name" value="Gp10_C"/>
</dbReference>